<keyword evidence="2" id="KW-1185">Reference proteome</keyword>
<comment type="caution">
    <text evidence="1">The sequence shown here is derived from an EMBL/GenBank/DDBJ whole genome shotgun (WGS) entry which is preliminary data.</text>
</comment>
<gene>
    <name evidence="1" type="ORF">QE152_g37613</name>
</gene>
<organism evidence="1 2">
    <name type="scientific">Popillia japonica</name>
    <name type="common">Japanese beetle</name>
    <dbReference type="NCBI Taxonomy" id="7064"/>
    <lineage>
        <taxon>Eukaryota</taxon>
        <taxon>Metazoa</taxon>
        <taxon>Ecdysozoa</taxon>
        <taxon>Arthropoda</taxon>
        <taxon>Hexapoda</taxon>
        <taxon>Insecta</taxon>
        <taxon>Pterygota</taxon>
        <taxon>Neoptera</taxon>
        <taxon>Endopterygota</taxon>
        <taxon>Coleoptera</taxon>
        <taxon>Polyphaga</taxon>
        <taxon>Scarabaeiformia</taxon>
        <taxon>Scarabaeidae</taxon>
        <taxon>Rutelinae</taxon>
        <taxon>Popillia</taxon>
    </lineage>
</organism>
<accession>A0AAW1I9C6</accession>
<dbReference type="Proteomes" id="UP001458880">
    <property type="component" value="Unassembled WGS sequence"/>
</dbReference>
<proteinExistence type="predicted"/>
<evidence type="ECO:0000313" key="2">
    <source>
        <dbReference type="Proteomes" id="UP001458880"/>
    </source>
</evidence>
<evidence type="ECO:0000313" key="1">
    <source>
        <dbReference type="EMBL" id="KAK9685863.1"/>
    </source>
</evidence>
<reference evidence="1 2" key="1">
    <citation type="journal article" date="2024" name="BMC Genomics">
        <title>De novo assembly and annotation of Popillia japonica's genome with initial clues to its potential as an invasive pest.</title>
        <authorList>
            <person name="Cucini C."/>
            <person name="Boschi S."/>
            <person name="Funari R."/>
            <person name="Cardaioli E."/>
            <person name="Iannotti N."/>
            <person name="Marturano G."/>
            <person name="Paoli F."/>
            <person name="Bruttini M."/>
            <person name="Carapelli A."/>
            <person name="Frati F."/>
            <person name="Nardi F."/>
        </authorList>
    </citation>
    <scope>NUCLEOTIDE SEQUENCE [LARGE SCALE GENOMIC DNA]</scope>
    <source>
        <strain evidence="1">DMR45628</strain>
    </source>
</reference>
<protein>
    <submittedName>
        <fullName evidence="1">Uncharacterized protein</fullName>
    </submittedName>
</protein>
<dbReference type="EMBL" id="JASPKY010000743">
    <property type="protein sequence ID" value="KAK9685863.1"/>
    <property type="molecule type" value="Genomic_DNA"/>
</dbReference>
<name>A0AAW1I9C6_POPJA</name>
<sequence>MHYARALINEPDEIIVELEIMHLALYANLLDALCPGINKRTGRNHSRAGDNASRTVCKFTLVHFETGNSSDALYVPYWLLSRSMSLVLARSGSMSLVLARSEVELRELNIKALQTGKPGQTNYDLTARRP</sequence>
<dbReference type="AlphaFoldDB" id="A0AAW1I9C6"/>